<dbReference type="InterPro" id="IPR002933">
    <property type="entry name" value="Peptidase_M20"/>
</dbReference>
<evidence type="ECO:0000256" key="2">
    <source>
        <dbReference type="ARBA" id="ARBA00022801"/>
    </source>
</evidence>
<dbReference type="InterPro" id="IPR036264">
    <property type="entry name" value="Bact_exopeptidase_dim_dom"/>
</dbReference>
<gene>
    <name evidence="4" type="ORF">FHU36_008266</name>
</gene>
<evidence type="ECO:0000313" key="5">
    <source>
        <dbReference type="Proteomes" id="UP000583800"/>
    </source>
</evidence>
<dbReference type="NCBIfam" id="TIGR01879">
    <property type="entry name" value="hydantase"/>
    <property type="match status" value="1"/>
</dbReference>
<comment type="similarity">
    <text evidence="1">Belongs to the peptidase M20 family.</text>
</comment>
<dbReference type="EC" id="3.5.1.87" evidence="4"/>
<comment type="caution">
    <text evidence="4">The sequence shown here is derived from an EMBL/GenBank/DDBJ whole genome shotgun (WGS) entry which is preliminary data.</text>
</comment>
<name>A0A7X0CBM6_9ACTN</name>
<keyword evidence="5" id="KW-1185">Reference proteome</keyword>
<keyword evidence="2 4" id="KW-0378">Hydrolase</keyword>
<proteinExistence type="inferred from homology"/>
<dbReference type="Gene3D" id="3.40.630.10">
    <property type="entry name" value="Zn peptidases"/>
    <property type="match status" value="1"/>
</dbReference>
<dbReference type="Proteomes" id="UP000583800">
    <property type="component" value="Unassembled WGS sequence"/>
</dbReference>
<dbReference type="AlphaFoldDB" id="A0A7X0CBM6"/>
<evidence type="ECO:0000256" key="3">
    <source>
        <dbReference type="SAM" id="MobiDB-lite"/>
    </source>
</evidence>
<dbReference type="Gene3D" id="3.30.70.360">
    <property type="match status" value="1"/>
</dbReference>
<evidence type="ECO:0000256" key="1">
    <source>
        <dbReference type="ARBA" id="ARBA00006153"/>
    </source>
</evidence>
<dbReference type="SUPFAM" id="SSF55031">
    <property type="entry name" value="Bacterial exopeptidase dimerisation domain"/>
    <property type="match status" value="1"/>
</dbReference>
<dbReference type="InterPro" id="IPR010158">
    <property type="entry name" value="Amidase_Cbmase"/>
</dbReference>
<dbReference type="GO" id="GO:0016813">
    <property type="term" value="F:hydrolase activity, acting on carbon-nitrogen (but not peptide) bonds, in linear amidines"/>
    <property type="evidence" value="ECO:0007669"/>
    <property type="project" value="InterPro"/>
</dbReference>
<protein>
    <submittedName>
        <fullName evidence="4">N-carbamoyl-L-amino-acid hydrolase</fullName>
        <ecNumber evidence="4">3.5.1.87</ecNumber>
    </submittedName>
</protein>
<dbReference type="SUPFAM" id="SSF53187">
    <property type="entry name" value="Zn-dependent exopeptidases"/>
    <property type="match status" value="1"/>
</dbReference>
<dbReference type="CDD" id="cd03884">
    <property type="entry name" value="M20_bAS"/>
    <property type="match status" value="1"/>
</dbReference>
<feature type="compositionally biased region" description="Low complexity" evidence="3">
    <location>
        <begin position="36"/>
        <end position="49"/>
    </location>
</feature>
<dbReference type="GO" id="GO:0050538">
    <property type="term" value="F:N-carbamoyl-L-amino-acid hydrolase activity"/>
    <property type="evidence" value="ECO:0007669"/>
    <property type="project" value="UniProtKB-EC"/>
</dbReference>
<feature type="region of interest" description="Disordered" evidence="3">
    <location>
        <begin position="1"/>
        <end position="75"/>
    </location>
</feature>
<dbReference type="EMBL" id="JACHJB010000004">
    <property type="protein sequence ID" value="MBB6351683.1"/>
    <property type="molecule type" value="Genomic_DNA"/>
</dbReference>
<reference evidence="4 5" key="1">
    <citation type="submission" date="2020-08" db="EMBL/GenBank/DDBJ databases">
        <title>Sequencing the genomes of 1000 actinobacteria strains.</title>
        <authorList>
            <person name="Klenk H.-P."/>
        </authorList>
    </citation>
    <scope>NUCLEOTIDE SEQUENCE [LARGE SCALE GENOMIC DNA]</scope>
    <source>
        <strain evidence="4 5">DSM 45913</strain>
    </source>
</reference>
<organism evidence="4 5">
    <name type="scientific">Nonomuraea muscovyensis</name>
    <dbReference type="NCBI Taxonomy" id="1124761"/>
    <lineage>
        <taxon>Bacteria</taxon>
        <taxon>Bacillati</taxon>
        <taxon>Actinomycetota</taxon>
        <taxon>Actinomycetes</taxon>
        <taxon>Streptosporangiales</taxon>
        <taxon>Streptosporangiaceae</taxon>
        <taxon>Nonomuraea</taxon>
    </lineage>
</organism>
<evidence type="ECO:0000313" key="4">
    <source>
        <dbReference type="EMBL" id="MBB6351683.1"/>
    </source>
</evidence>
<sequence length="480" mass="50496">MTDHTPDGHALPATDHTPDGHALPATDHTPDGHALPATDHTTDQHTPQTERTTTDQHTPQTERAAIDQHALQNAERTATDLRRRFEQVWEALARVGDGGAAGYHRFAWTPVDLALRGWFEEQAARRGMTYERDRNGNQWAWWGPPGPGAVVTGSHLDSVPGGGAFDGPLGVVSAFLAVDELRERGVTPARPLAVVNFTDEEGARFGVACVGSRLLTGVLSPADARELRDADGVTLAEAMRAAGADPGALGRDEEALARIGAFVELHIEQGRGLADLDAPVGVASAIWPHGRWRCTFHGEANHAGTTRLADRHDPMLPFASTVLAARDSAERLGALATFGKVRLDPNGTNAIPSRVDAWLDGRAPDAETVRAMVAEITAAARTAAAGHGVRVEVVAESTTPVVRFGDELRDRIVAVLGGVPALPTGAGHDAGILSASVPSAMIFVRNPTGVSHSPAEHAGVDDCVAGVAALASVLEQLACR</sequence>
<dbReference type="NCBIfam" id="NF006770">
    <property type="entry name" value="PRK09290.1-4"/>
    <property type="match status" value="1"/>
</dbReference>
<dbReference type="Pfam" id="PF01546">
    <property type="entry name" value="Peptidase_M20"/>
    <property type="match status" value="1"/>
</dbReference>
<dbReference type="PANTHER" id="PTHR32494:SF5">
    <property type="entry name" value="ALLANTOATE AMIDOHYDROLASE"/>
    <property type="match status" value="1"/>
</dbReference>
<accession>A0A7X0CBM6</accession>
<dbReference type="PANTHER" id="PTHR32494">
    <property type="entry name" value="ALLANTOATE DEIMINASE-RELATED"/>
    <property type="match status" value="1"/>
</dbReference>